<protein>
    <submittedName>
        <fullName evidence="5">Trimethylamine methyltransferase family protein</fullName>
    </submittedName>
</protein>
<dbReference type="GO" id="GO:0015948">
    <property type="term" value="P:methanogenesis"/>
    <property type="evidence" value="ECO:0007669"/>
    <property type="project" value="InterPro"/>
</dbReference>
<dbReference type="GO" id="GO:0008168">
    <property type="term" value="F:methyltransferase activity"/>
    <property type="evidence" value="ECO:0007669"/>
    <property type="project" value="UniProtKB-KW"/>
</dbReference>
<evidence type="ECO:0000256" key="3">
    <source>
        <dbReference type="ARBA" id="ARBA00022679"/>
    </source>
</evidence>
<proteinExistence type="inferred from homology"/>
<dbReference type="InterPro" id="IPR038601">
    <property type="entry name" value="MttB-like_sf"/>
</dbReference>
<gene>
    <name evidence="4" type="ORF">OBO34_04660</name>
    <name evidence="5" type="ORF">OBO34_12760</name>
</gene>
<evidence type="ECO:0000256" key="2">
    <source>
        <dbReference type="ARBA" id="ARBA00022603"/>
    </source>
</evidence>
<dbReference type="GO" id="GO:0032259">
    <property type="term" value="P:methylation"/>
    <property type="evidence" value="ECO:0007669"/>
    <property type="project" value="UniProtKB-KW"/>
</dbReference>
<dbReference type="Pfam" id="PF06253">
    <property type="entry name" value="MTTB"/>
    <property type="match status" value="1"/>
</dbReference>
<dbReference type="Proteomes" id="UP001065549">
    <property type="component" value="Unassembled WGS sequence"/>
</dbReference>
<evidence type="ECO:0000313" key="5">
    <source>
        <dbReference type="EMBL" id="MCU7379217.1"/>
    </source>
</evidence>
<keyword evidence="2 5" id="KW-0489">Methyltransferase</keyword>
<dbReference type="InterPro" id="IPR010426">
    <property type="entry name" value="MTTB_MeTrfase"/>
</dbReference>
<keyword evidence="3" id="KW-0808">Transferase</keyword>
<dbReference type="EMBL" id="JAOSHN010000005">
    <property type="protein sequence ID" value="MCU7379217.1"/>
    <property type="molecule type" value="Genomic_DNA"/>
</dbReference>
<evidence type="ECO:0000313" key="4">
    <source>
        <dbReference type="EMBL" id="MCU7377646.1"/>
    </source>
</evidence>
<evidence type="ECO:0000256" key="1">
    <source>
        <dbReference type="ARBA" id="ARBA00007137"/>
    </source>
</evidence>
<accession>A0A9J6QPT4</accession>
<reference evidence="5" key="1">
    <citation type="submission" date="2022-09" db="EMBL/GenBank/DDBJ databases">
        <title>Culturomic study of gut microbiota in children with autism spectrum disorder.</title>
        <authorList>
            <person name="Efimov B.A."/>
            <person name="Chaplin A.V."/>
            <person name="Sokolova S.R."/>
            <person name="Pikina A.P."/>
            <person name="Korzhanova M."/>
            <person name="Belova V."/>
            <person name="Korostin D."/>
        </authorList>
    </citation>
    <scope>NUCLEOTIDE SEQUENCE</scope>
    <source>
        <strain evidence="5">ASD5510</strain>
    </source>
</reference>
<comment type="similarity">
    <text evidence="1">Belongs to the trimethylamine methyltransferase family.</text>
</comment>
<keyword evidence="6" id="KW-1185">Reference proteome</keyword>
<name>A0A9J6QPT4_9FIRM</name>
<comment type="caution">
    <text evidence="5">The sequence shown here is derived from an EMBL/GenBank/DDBJ whole genome shotgun (WGS) entry which is preliminary data.</text>
</comment>
<dbReference type="EMBL" id="JAOSHN010000002">
    <property type="protein sequence ID" value="MCU7377646.1"/>
    <property type="molecule type" value="Genomic_DNA"/>
</dbReference>
<organism evidence="5 6">
    <name type="scientific">Hominibacterium faecale</name>
    <dbReference type="NCBI Taxonomy" id="2839743"/>
    <lineage>
        <taxon>Bacteria</taxon>
        <taxon>Bacillati</taxon>
        <taxon>Bacillota</taxon>
        <taxon>Clostridia</taxon>
        <taxon>Peptostreptococcales</taxon>
        <taxon>Anaerovoracaceae</taxon>
        <taxon>Hominibacterium</taxon>
    </lineage>
</organism>
<sequence>MEMRGSVLNGREIERIHDDSIRILEEVGVKVPSEQILTLLEAGGAQVDWDGQIARISGQMVEEALKSAPAQFTLGARNPKFDLELPSADTTLNMDGCGSNTIDFQTGKRRLALLSDLEDAAKVFDAIPSASVLWSCVMPSDAPSGGAGVISSALSMLNSGKHLQDEIQSIRELPYIIQLCKAFLGSEEEVIRRKIYSATYCTVAPLCHDGEMLEGTAALTKYKAPVLLYPMPACGSTGPASLYSNVALANAESLSSLVIFQLAAPGTPLIYGSALGRINIRTGTFLEGAAETELMMAAMVQMGKHYRLPTIAAGCLSDANEPGIQSAMEKTLTTLPLILAQADVIQGIGLLESSMTLSLEQMLIDEEIFNQCRRMGAGIQVCDEKNYFEDIAAVAQGGHYLKQKTTRRAFRSDEFYNSRLIISDTYDTWLSGGSKSIFDKAHQQVRQILDADPISPVDKNTENVVREIMEEAGAKL</sequence>
<dbReference type="Gene3D" id="3.20.20.480">
    <property type="entry name" value="Trimethylamine methyltransferase-like"/>
    <property type="match status" value="1"/>
</dbReference>
<evidence type="ECO:0000313" key="6">
    <source>
        <dbReference type="Proteomes" id="UP001065549"/>
    </source>
</evidence>
<dbReference type="RefSeq" id="WP_253020087.1">
    <property type="nucleotide sequence ID" value="NZ_JAOSHN010000002.1"/>
</dbReference>
<dbReference type="AlphaFoldDB" id="A0A9J6QPT4"/>